<dbReference type="AlphaFoldDB" id="A0A6S6VFF8"/>
<protein>
    <submittedName>
        <fullName evidence="1">Uncharacterized protein</fullName>
    </submittedName>
</protein>
<dbReference type="Proteomes" id="UP000472372">
    <property type="component" value="Chromosome 2"/>
</dbReference>
<name>A0A6S6VFF8_9PLEO</name>
<sequence>MLFSTLLSITLLAASAATLPTCDPDIPTPDTPTPVGAAPICQRMCDNGPSECQAGWVSTQIGSCWACCKASTDEGSSDPQPLPSPIPNEPSTSKVCTRSCFDGPTECQAGWVSEQIGSCWACCEVGGSEDPYVMRSPVPDDPATDAKLCQRTCDSEPGECPDRWVSTQFGACWTCCED</sequence>
<evidence type="ECO:0000313" key="2">
    <source>
        <dbReference type="Proteomes" id="UP000472372"/>
    </source>
</evidence>
<gene>
    <name evidence="1" type="ORF">PTTW11_02810</name>
</gene>
<accession>A0A6S6VFF8</accession>
<dbReference type="EMBL" id="HG992978">
    <property type="protein sequence ID" value="CAE7015495.1"/>
    <property type="molecule type" value="Genomic_DNA"/>
</dbReference>
<reference evidence="1" key="1">
    <citation type="submission" date="2021-02" db="EMBL/GenBank/DDBJ databases">
        <authorList>
            <person name="Syme A R."/>
            <person name="Syme A R."/>
            <person name="Moolhuijzen P."/>
        </authorList>
    </citation>
    <scope>NUCLEOTIDE SEQUENCE</scope>
    <source>
        <strain evidence="1">W1-1</strain>
    </source>
</reference>
<evidence type="ECO:0000313" key="1">
    <source>
        <dbReference type="EMBL" id="CAE7015495.1"/>
    </source>
</evidence>
<organism evidence="1 2">
    <name type="scientific">Pyrenophora teres f. teres</name>
    <dbReference type="NCBI Taxonomy" id="97479"/>
    <lineage>
        <taxon>Eukaryota</taxon>
        <taxon>Fungi</taxon>
        <taxon>Dikarya</taxon>
        <taxon>Ascomycota</taxon>
        <taxon>Pezizomycotina</taxon>
        <taxon>Dothideomycetes</taxon>
        <taxon>Pleosporomycetidae</taxon>
        <taxon>Pleosporales</taxon>
        <taxon>Pleosporineae</taxon>
        <taxon>Pleosporaceae</taxon>
        <taxon>Pyrenophora</taxon>
    </lineage>
</organism>
<proteinExistence type="predicted"/>